<keyword evidence="5" id="KW-0819">tRNA processing</keyword>
<dbReference type="EMBL" id="JANKHO010000159">
    <property type="protein sequence ID" value="KAJ3514157.1"/>
    <property type="molecule type" value="Genomic_DNA"/>
</dbReference>
<keyword evidence="8" id="KW-0255">Endonuclease</keyword>
<keyword evidence="13" id="KW-1185">Reference proteome</keyword>
<evidence type="ECO:0000256" key="8">
    <source>
        <dbReference type="ARBA" id="ARBA00022759"/>
    </source>
</evidence>
<evidence type="ECO:0000256" key="9">
    <source>
        <dbReference type="ARBA" id="ARBA00022801"/>
    </source>
</evidence>
<evidence type="ECO:0000256" key="3">
    <source>
        <dbReference type="ARBA" id="ARBA00007823"/>
    </source>
</evidence>
<dbReference type="EC" id="3.1.26.11" evidence="4"/>
<feature type="compositionally biased region" description="Polar residues" evidence="11">
    <location>
        <begin position="870"/>
        <end position="880"/>
    </location>
</feature>
<dbReference type="OrthoDB" id="527344at2759"/>
<evidence type="ECO:0000256" key="10">
    <source>
        <dbReference type="ARBA" id="ARBA00022833"/>
    </source>
</evidence>
<evidence type="ECO:0000256" key="7">
    <source>
        <dbReference type="ARBA" id="ARBA00022723"/>
    </source>
</evidence>
<protein>
    <recommendedName>
        <fullName evidence="4">ribonuclease Z</fullName>
        <ecNumber evidence="4">3.1.26.11</ecNumber>
    </recommendedName>
</protein>
<evidence type="ECO:0000256" key="1">
    <source>
        <dbReference type="ARBA" id="ARBA00000402"/>
    </source>
</evidence>
<comment type="catalytic activity">
    <reaction evidence="1">
        <text>Endonucleolytic cleavage of RNA, removing extra 3' nucleotides from tRNA precursor, generating 3' termini of tRNAs. A 3'-hydroxy group is left at the tRNA terminus and a 5'-phosphoryl group is left at the trailer molecule.</text>
        <dbReference type="EC" id="3.1.26.11"/>
    </reaction>
</comment>
<feature type="compositionally biased region" description="Pro residues" evidence="11">
    <location>
        <begin position="156"/>
        <end position="166"/>
    </location>
</feature>
<feature type="region of interest" description="Disordered" evidence="11">
    <location>
        <begin position="236"/>
        <end position="283"/>
    </location>
</feature>
<dbReference type="GO" id="GO:0005739">
    <property type="term" value="C:mitochondrion"/>
    <property type="evidence" value="ECO:0007669"/>
    <property type="project" value="TreeGrafter"/>
</dbReference>
<dbReference type="PANTHER" id="PTHR12553:SF49">
    <property type="entry name" value="ZINC PHOSPHODIESTERASE ELAC PROTEIN 2"/>
    <property type="match status" value="1"/>
</dbReference>
<dbReference type="InterPro" id="IPR047151">
    <property type="entry name" value="RNZ2-like"/>
</dbReference>
<name>A0A9W8K5Q5_9AGAR</name>
<comment type="caution">
    <text evidence="12">The sequence shown here is derived from an EMBL/GenBank/DDBJ whole genome shotgun (WGS) entry which is preliminary data.</text>
</comment>
<comment type="cofactor">
    <cofactor evidence="2">
        <name>Zn(2+)</name>
        <dbReference type="ChEBI" id="CHEBI:29105"/>
    </cofactor>
</comment>
<reference evidence="12" key="1">
    <citation type="submission" date="2022-07" db="EMBL/GenBank/DDBJ databases">
        <title>Genome Sequence of Agrocybe chaxingu.</title>
        <authorList>
            <person name="Buettner E."/>
        </authorList>
    </citation>
    <scope>NUCLEOTIDE SEQUENCE</scope>
    <source>
        <strain evidence="12">MP-N11</strain>
    </source>
</reference>
<comment type="similarity">
    <text evidence="3">Belongs to the RNase Z family.</text>
</comment>
<evidence type="ECO:0000256" key="4">
    <source>
        <dbReference type="ARBA" id="ARBA00012477"/>
    </source>
</evidence>
<accession>A0A9W8K5Q5</accession>
<evidence type="ECO:0000256" key="5">
    <source>
        <dbReference type="ARBA" id="ARBA00022694"/>
    </source>
</evidence>
<dbReference type="SUPFAM" id="SSF56281">
    <property type="entry name" value="Metallo-hydrolase/oxidoreductase"/>
    <property type="match status" value="1"/>
</dbReference>
<evidence type="ECO:0000313" key="13">
    <source>
        <dbReference type="Proteomes" id="UP001148786"/>
    </source>
</evidence>
<evidence type="ECO:0000313" key="12">
    <source>
        <dbReference type="EMBL" id="KAJ3514157.1"/>
    </source>
</evidence>
<dbReference type="CDD" id="cd07718">
    <property type="entry name" value="RNaseZ_ELAC1_ELAC2-C-term-like_MBL-fold"/>
    <property type="match status" value="1"/>
</dbReference>
<keyword evidence="9" id="KW-0378">Hydrolase</keyword>
<gene>
    <name evidence="12" type="ORF">NLJ89_g2531</name>
</gene>
<dbReference type="GO" id="GO:0046872">
    <property type="term" value="F:metal ion binding"/>
    <property type="evidence" value="ECO:0007669"/>
    <property type="project" value="UniProtKB-KW"/>
</dbReference>
<evidence type="ECO:0000256" key="2">
    <source>
        <dbReference type="ARBA" id="ARBA00001947"/>
    </source>
</evidence>
<evidence type="ECO:0000256" key="11">
    <source>
        <dbReference type="SAM" id="MobiDB-lite"/>
    </source>
</evidence>
<feature type="region of interest" description="Disordered" evidence="11">
    <location>
        <begin position="857"/>
        <end position="880"/>
    </location>
</feature>
<dbReference type="GO" id="GO:1990180">
    <property type="term" value="P:mitochondrial tRNA 3'-end processing"/>
    <property type="evidence" value="ECO:0007669"/>
    <property type="project" value="TreeGrafter"/>
</dbReference>
<keyword evidence="10" id="KW-0862">Zinc</keyword>
<keyword evidence="6" id="KW-0540">Nuclease</keyword>
<dbReference type="AlphaFoldDB" id="A0A9W8K5Q5"/>
<feature type="compositionally biased region" description="Basic and acidic residues" evidence="11">
    <location>
        <begin position="167"/>
        <end position="181"/>
    </location>
</feature>
<keyword evidence="7" id="KW-0479">Metal-binding</keyword>
<organism evidence="12 13">
    <name type="scientific">Agrocybe chaxingu</name>
    <dbReference type="NCBI Taxonomy" id="84603"/>
    <lineage>
        <taxon>Eukaryota</taxon>
        <taxon>Fungi</taxon>
        <taxon>Dikarya</taxon>
        <taxon>Basidiomycota</taxon>
        <taxon>Agaricomycotina</taxon>
        <taxon>Agaricomycetes</taxon>
        <taxon>Agaricomycetidae</taxon>
        <taxon>Agaricales</taxon>
        <taxon>Agaricineae</taxon>
        <taxon>Strophariaceae</taxon>
        <taxon>Agrocybe</taxon>
    </lineage>
</organism>
<proteinExistence type="inferred from homology"/>
<dbReference type="InterPro" id="IPR036866">
    <property type="entry name" value="RibonucZ/Hydroxyglut_hydro"/>
</dbReference>
<feature type="compositionally biased region" description="Polar residues" evidence="11">
    <location>
        <begin position="143"/>
        <end position="155"/>
    </location>
</feature>
<feature type="region of interest" description="Disordered" evidence="11">
    <location>
        <begin position="143"/>
        <end position="194"/>
    </location>
</feature>
<dbReference type="Gene3D" id="3.60.15.10">
    <property type="entry name" value="Ribonuclease Z/Hydroxyacylglutathione hydrolase-like"/>
    <property type="match status" value="2"/>
</dbReference>
<dbReference type="Proteomes" id="UP001148786">
    <property type="component" value="Unassembled WGS sequence"/>
</dbReference>
<dbReference type="GO" id="GO:0042781">
    <property type="term" value="F:3'-tRNA processing endoribonuclease activity"/>
    <property type="evidence" value="ECO:0007669"/>
    <property type="project" value="UniProtKB-EC"/>
</dbReference>
<dbReference type="PANTHER" id="PTHR12553">
    <property type="entry name" value="ZINC PHOSPHODIESTERASE ELAC PROTEIN 2"/>
    <property type="match status" value="1"/>
</dbReference>
<evidence type="ECO:0000256" key="6">
    <source>
        <dbReference type="ARBA" id="ARBA00022722"/>
    </source>
</evidence>
<sequence>MTWSVNVHTTTTTDTEPSIIATFDNAKYIFGTSENTGRAFLQNNGNWKRSRALFFSQARVEKMSGLPGLVMSFADATISKLHLLGPPGLTHMIASMRMYIFRDSIQIQTSEIPWTTPVGSAPSSCYQDENISVYAIPVLPSLTTHSPSRTSDPSAPTNPPVEPTPELPEKRKREPSPENPRKRLNPGSRSPARMPLSDDLLELIQQKEFTPETLTGDLEDEYRRMIIHTMFPNLKPNLLPTKEETAENRRRSRQGTKKEAIPPPVENENIDIDSQRRTRGSLPNGFQKQLPRFVAPLPSSGSPPTLSYFVVGPRYRGKFDVEKARELGIVGQDRGKLTRGESITIRVKARGSDELVERVVQPEEVMGESTPPSAFLILDIPTVDHIPSLINSFKFTELYRSVWSEDPAAWKPSPDRLLRTIFHQCGKGVLEDETYKTFMRGFGPEVYHMVASREHCPDPVTFTSAAYNQLRLGHLDEKMFPTPQYSLTGKKGLSTIPGLPTRIQPMAPNLQHRYHPLSPPAMGQTALEADRFHPPATGARPIEFSENMQRAVTAAKENVERRLKKIEEGEVPKEVPGKDVSIVTLVNVLPSKIVLSTFIRIPGWGNVLLDVGEGTWGQLARNYGLDGTPYTAWDAIRDLKCIFVSHIHGDHHIGLAHILAKRRLLYPPPVHPLYLVSIRNVHMYLREMSDVHDLGLTDPFNPSSNGVIPILSETLHYRSVGKYLTTGMWQVGGDEPWLDFQTSVRNGRDMCRSLGLEWFKTADAHHRARCFGMSFKHQDGWGITMNAKNILLTHFSARYPKLPPSLSNQVAREGPDAQNLIIYGFDHLNLTLGEMWKMAYYTPAIYCNVNDTLEEDAESLPGTPIPTAMSPANSRRASRT</sequence>